<feature type="transmembrane region" description="Helical" evidence="5">
    <location>
        <begin position="168"/>
        <end position="189"/>
    </location>
</feature>
<dbReference type="InterPro" id="IPR050671">
    <property type="entry name" value="CD300_family_receptors"/>
</dbReference>
<reference evidence="8" key="3">
    <citation type="submission" date="2025-09" db="UniProtKB">
        <authorList>
            <consortium name="Ensembl"/>
        </authorList>
    </citation>
    <scope>IDENTIFICATION</scope>
</reference>
<keyword evidence="2 5" id="KW-0812">Transmembrane</keyword>
<evidence type="ECO:0000256" key="3">
    <source>
        <dbReference type="ARBA" id="ARBA00023136"/>
    </source>
</evidence>
<dbReference type="Ensembl" id="ENSPFOT00000028901.1">
    <property type="protein sequence ID" value="ENSPFOP00000022272.1"/>
    <property type="gene ID" value="ENSPFOG00000024385.1"/>
</dbReference>
<feature type="compositionally biased region" description="Low complexity" evidence="4">
    <location>
        <begin position="132"/>
        <end position="147"/>
    </location>
</feature>
<protein>
    <recommendedName>
        <fullName evidence="7">Immunoglobulin V-set domain-containing protein</fullName>
    </recommendedName>
</protein>
<dbReference type="Pfam" id="PF07686">
    <property type="entry name" value="V-set"/>
    <property type="match status" value="1"/>
</dbReference>
<evidence type="ECO:0000256" key="2">
    <source>
        <dbReference type="ARBA" id="ARBA00022692"/>
    </source>
</evidence>
<evidence type="ECO:0000259" key="7">
    <source>
        <dbReference type="Pfam" id="PF07686"/>
    </source>
</evidence>
<dbReference type="InterPro" id="IPR036179">
    <property type="entry name" value="Ig-like_dom_sf"/>
</dbReference>
<feature type="domain" description="Immunoglobulin V-set" evidence="7">
    <location>
        <begin position="40"/>
        <end position="122"/>
    </location>
</feature>
<organism evidence="8 9">
    <name type="scientific">Poecilia formosa</name>
    <name type="common">Amazon molly</name>
    <name type="synonym">Limia formosa</name>
    <dbReference type="NCBI Taxonomy" id="48698"/>
    <lineage>
        <taxon>Eukaryota</taxon>
        <taxon>Metazoa</taxon>
        <taxon>Chordata</taxon>
        <taxon>Craniata</taxon>
        <taxon>Vertebrata</taxon>
        <taxon>Euteleostomi</taxon>
        <taxon>Actinopterygii</taxon>
        <taxon>Neopterygii</taxon>
        <taxon>Teleostei</taxon>
        <taxon>Neoteleostei</taxon>
        <taxon>Acanthomorphata</taxon>
        <taxon>Ovalentaria</taxon>
        <taxon>Atherinomorphae</taxon>
        <taxon>Cyprinodontiformes</taxon>
        <taxon>Poeciliidae</taxon>
        <taxon>Poeciliinae</taxon>
        <taxon>Poecilia</taxon>
    </lineage>
</organism>
<proteinExistence type="predicted"/>
<feature type="region of interest" description="Disordered" evidence="4">
    <location>
        <begin position="132"/>
        <end position="155"/>
    </location>
</feature>
<keyword evidence="5" id="KW-1133">Transmembrane helix</keyword>
<dbReference type="InterPro" id="IPR013106">
    <property type="entry name" value="Ig_V-set"/>
</dbReference>
<dbReference type="SUPFAM" id="SSF48726">
    <property type="entry name" value="Immunoglobulin"/>
    <property type="match status" value="1"/>
</dbReference>
<feature type="signal peptide" evidence="6">
    <location>
        <begin position="1"/>
        <end position="18"/>
    </location>
</feature>
<dbReference type="PANTHER" id="PTHR11860:SF111">
    <property type="entry name" value="IMMUNOGLOBULIN SUBTYPE DOMAIN-CONTAINING PROTEIN"/>
    <property type="match status" value="1"/>
</dbReference>
<reference evidence="9" key="1">
    <citation type="submission" date="2013-10" db="EMBL/GenBank/DDBJ databases">
        <authorList>
            <person name="Schartl M."/>
            <person name="Warren W."/>
        </authorList>
    </citation>
    <scope>NUCLEOTIDE SEQUENCE [LARGE SCALE GENOMIC DNA]</scope>
    <source>
        <strain evidence="9">female</strain>
    </source>
</reference>
<name>A0A096LSY1_POEFO</name>
<dbReference type="EMBL" id="AYCK01023653">
    <property type="status" value="NOT_ANNOTATED_CDS"/>
    <property type="molecule type" value="Genomic_DNA"/>
</dbReference>
<dbReference type="OMA" id="ECQENIL"/>
<evidence type="ECO:0000256" key="4">
    <source>
        <dbReference type="SAM" id="MobiDB-lite"/>
    </source>
</evidence>
<dbReference type="Gene3D" id="2.60.40.10">
    <property type="entry name" value="Immunoglobulins"/>
    <property type="match status" value="1"/>
</dbReference>
<feature type="chain" id="PRO_5001919451" description="Immunoglobulin V-set domain-containing protein" evidence="6">
    <location>
        <begin position="19"/>
        <end position="202"/>
    </location>
</feature>
<evidence type="ECO:0000256" key="1">
    <source>
        <dbReference type="ARBA" id="ARBA00004370"/>
    </source>
</evidence>
<evidence type="ECO:0000313" key="8">
    <source>
        <dbReference type="Ensembl" id="ENSPFOP00000022272.1"/>
    </source>
</evidence>
<comment type="subcellular location">
    <subcellularLocation>
        <location evidence="1">Membrane</location>
    </subcellularLocation>
</comment>
<evidence type="ECO:0000256" key="5">
    <source>
        <dbReference type="SAM" id="Phobius"/>
    </source>
</evidence>
<keyword evidence="9" id="KW-1185">Reference proteome</keyword>
<dbReference type="GO" id="GO:0005886">
    <property type="term" value="C:plasma membrane"/>
    <property type="evidence" value="ECO:0007669"/>
    <property type="project" value="TreeGrafter"/>
</dbReference>
<dbReference type="InterPro" id="IPR013783">
    <property type="entry name" value="Ig-like_fold"/>
</dbReference>
<dbReference type="AlphaFoldDB" id="A0A096LSY1"/>
<dbReference type="GeneTree" id="ENSGT01070000254036"/>
<dbReference type="GO" id="GO:0004888">
    <property type="term" value="F:transmembrane signaling receptor activity"/>
    <property type="evidence" value="ECO:0007669"/>
    <property type="project" value="TreeGrafter"/>
</dbReference>
<evidence type="ECO:0000313" key="9">
    <source>
        <dbReference type="Proteomes" id="UP000028760"/>
    </source>
</evidence>
<accession>A0A096LSY1</accession>
<keyword evidence="3 5" id="KW-0472">Membrane</keyword>
<dbReference type="PANTHER" id="PTHR11860">
    <property type="entry name" value="POLYMERIC-IMMUNOGLOBULIN RECEPTOR"/>
    <property type="match status" value="1"/>
</dbReference>
<dbReference type="Proteomes" id="UP000028760">
    <property type="component" value="Unassembled WGS sequence"/>
</dbReference>
<keyword evidence="6" id="KW-0732">Signal</keyword>
<sequence>MKVCFTLICLFFLKLLQDQNVITDTTIKSSAAETHARMGGENITVECKFNLTGNPIIFCKENCEGENILINTTEDKAHKGRYNTLYESNYTSASLHVSISDLKRSDSGRYRCGFGKNRSRYHEFHLDVTEATTSSSSSTTQQTTSSSEPKAKVSVPEFQTSTYETDQLLYVGLSLAILIILLATALLIYCRRKNLHQQKGEL</sequence>
<reference evidence="8" key="2">
    <citation type="submission" date="2025-08" db="UniProtKB">
        <authorList>
            <consortium name="Ensembl"/>
        </authorList>
    </citation>
    <scope>IDENTIFICATION</scope>
</reference>
<evidence type="ECO:0000256" key="6">
    <source>
        <dbReference type="SAM" id="SignalP"/>
    </source>
</evidence>